<dbReference type="InterPro" id="IPR003688">
    <property type="entry name" value="TraG/VirD4"/>
</dbReference>
<proteinExistence type="inferred from homology"/>
<comment type="similarity">
    <text evidence="2">Belongs to the VirD4/TraG family.</text>
</comment>
<accession>A0A1H1M0A7</accession>
<dbReference type="Pfam" id="PF02534">
    <property type="entry name" value="T4SS-DNA_transf"/>
    <property type="match status" value="1"/>
</dbReference>
<keyword evidence="6" id="KW-0472">Membrane</keyword>
<evidence type="ECO:0000313" key="9">
    <source>
        <dbReference type="Proteomes" id="UP000199480"/>
    </source>
</evidence>
<dbReference type="GeneID" id="78500574"/>
<keyword evidence="4" id="KW-0812">Transmembrane</keyword>
<feature type="region of interest" description="Disordered" evidence="7">
    <location>
        <begin position="514"/>
        <end position="544"/>
    </location>
</feature>
<evidence type="ECO:0000256" key="6">
    <source>
        <dbReference type="ARBA" id="ARBA00023136"/>
    </source>
</evidence>
<feature type="compositionally biased region" description="Gly residues" evidence="7">
    <location>
        <begin position="593"/>
        <end position="604"/>
    </location>
</feature>
<dbReference type="InterPro" id="IPR051539">
    <property type="entry name" value="T4SS-coupling_protein"/>
</dbReference>
<keyword evidence="3" id="KW-1003">Cell membrane</keyword>
<reference evidence="9" key="1">
    <citation type="submission" date="2016-10" db="EMBL/GenBank/DDBJ databases">
        <authorList>
            <person name="Varghese N."/>
            <person name="Submissions S."/>
        </authorList>
    </citation>
    <scope>NUCLEOTIDE SEQUENCE [LARGE SCALE GENOMIC DNA]</scope>
    <source>
        <strain evidence="9">DSM 22620</strain>
    </source>
</reference>
<feature type="compositionally biased region" description="Low complexity" evidence="7">
    <location>
        <begin position="526"/>
        <end position="540"/>
    </location>
</feature>
<keyword evidence="5" id="KW-1133">Transmembrane helix</keyword>
<evidence type="ECO:0000256" key="4">
    <source>
        <dbReference type="ARBA" id="ARBA00022692"/>
    </source>
</evidence>
<gene>
    <name evidence="8" type="ORF">SAMN04489857_1222</name>
</gene>
<dbReference type="Gene3D" id="3.40.50.300">
    <property type="entry name" value="P-loop containing nucleotide triphosphate hydrolases"/>
    <property type="match status" value="1"/>
</dbReference>
<dbReference type="GO" id="GO:0005886">
    <property type="term" value="C:plasma membrane"/>
    <property type="evidence" value="ECO:0007669"/>
    <property type="project" value="UniProtKB-SubCell"/>
</dbReference>
<evidence type="ECO:0000256" key="5">
    <source>
        <dbReference type="ARBA" id="ARBA00022989"/>
    </source>
</evidence>
<feature type="region of interest" description="Disordered" evidence="7">
    <location>
        <begin position="572"/>
        <end position="604"/>
    </location>
</feature>
<feature type="compositionally biased region" description="Basic and acidic residues" evidence="7">
    <location>
        <begin position="572"/>
        <end position="587"/>
    </location>
</feature>
<dbReference type="RefSeq" id="WP_172824992.1">
    <property type="nucleotide sequence ID" value="NZ_JABAGR010000017.1"/>
</dbReference>
<evidence type="ECO:0000256" key="3">
    <source>
        <dbReference type="ARBA" id="ARBA00022475"/>
    </source>
</evidence>
<evidence type="ECO:0000256" key="2">
    <source>
        <dbReference type="ARBA" id="ARBA00008806"/>
    </source>
</evidence>
<dbReference type="EMBL" id="LT629759">
    <property type="protein sequence ID" value="SDR80080.1"/>
    <property type="molecule type" value="Genomic_DNA"/>
</dbReference>
<organism evidence="8 9">
    <name type="scientific">Parafannyhessea umbonata</name>
    <dbReference type="NCBI Taxonomy" id="604330"/>
    <lineage>
        <taxon>Bacteria</taxon>
        <taxon>Bacillati</taxon>
        <taxon>Actinomycetota</taxon>
        <taxon>Coriobacteriia</taxon>
        <taxon>Coriobacteriales</taxon>
        <taxon>Atopobiaceae</taxon>
        <taxon>Parafannyhessea</taxon>
    </lineage>
</organism>
<feature type="compositionally biased region" description="Polar residues" evidence="7">
    <location>
        <begin position="514"/>
        <end position="525"/>
    </location>
</feature>
<evidence type="ECO:0000256" key="7">
    <source>
        <dbReference type="SAM" id="MobiDB-lite"/>
    </source>
</evidence>
<dbReference type="AlphaFoldDB" id="A0A1H1M0A7"/>
<dbReference type="PANTHER" id="PTHR37937">
    <property type="entry name" value="CONJUGATIVE TRANSFER: DNA TRANSPORT"/>
    <property type="match status" value="1"/>
</dbReference>
<dbReference type="SUPFAM" id="SSF52540">
    <property type="entry name" value="P-loop containing nucleoside triphosphate hydrolases"/>
    <property type="match status" value="1"/>
</dbReference>
<protein>
    <submittedName>
        <fullName evidence="8">Type IV secretion system protein VirD4</fullName>
    </submittedName>
</protein>
<dbReference type="PANTHER" id="PTHR37937:SF1">
    <property type="entry name" value="CONJUGATIVE TRANSFER: DNA TRANSPORT"/>
    <property type="match status" value="1"/>
</dbReference>
<name>A0A1H1M0A7_9ACTN</name>
<sequence>MSAGKPKGTLAAAIGSAAAFDAADLLADLAAASGADPVGAVESALAGLPAHALARHLLPAAGPAQLACGTVAACAVWVAWARALAHSGNWRRGEEGGSARWADAREMRPFADRAHPDHNILLTEGVSLAMSRDDHDARYERNRNVLVVGGSGSGKTRGYVLPNIMQMNASYLVTDPKGTLEPTCGAMLRAHGYRVAWLNTVDFSRSSHYNPLAYVRTQQDVLEFVDCLIENTNGERTSSADPFWENAERLLYTALVGYLVEHCPEADRNLPGLMTLLSLAEARDEDESFMSPLDVLFEELRTGCTCVPVREAASGDGRSVTRGRGPGVRWVPVTEPAPGDFSLSRYHAFKTAAGKTLKSIIISCNARLGKLDSAELREVLSDDDLGLEGMGDPGARVAIFATPSETKSTYNFLYAILAWQCVGRLCDRALVRYGGSLPTPVHLVLDEFCTIGKLPDIQTTIATVRSRNIGMTLVVQSLSQLTARYGEDAETIADCCDTTLFLGGKSTKTNKAISEQVGQQTVSTLSSTESRGPSGGSSRSYQHEARDLIQASEVGRMDRRMAILLVSGCDPVMDRKLSPESHPRAGELSRGALAGGGEGAGRMK</sequence>
<evidence type="ECO:0000256" key="1">
    <source>
        <dbReference type="ARBA" id="ARBA00004651"/>
    </source>
</evidence>
<dbReference type="Proteomes" id="UP000199480">
    <property type="component" value="Chromosome I"/>
</dbReference>
<dbReference type="CDD" id="cd01127">
    <property type="entry name" value="TrwB_TraG_TraD_VirD4"/>
    <property type="match status" value="2"/>
</dbReference>
<dbReference type="NCBIfam" id="NF045973">
    <property type="entry name" value="conju_CD1115"/>
    <property type="match status" value="1"/>
</dbReference>
<comment type="subcellular location">
    <subcellularLocation>
        <location evidence="1">Cell membrane</location>
        <topology evidence="1">Multi-pass membrane protein</topology>
    </subcellularLocation>
</comment>
<evidence type="ECO:0000313" key="8">
    <source>
        <dbReference type="EMBL" id="SDR80080.1"/>
    </source>
</evidence>
<dbReference type="InterPro" id="IPR027417">
    <property type="entry name" value="P-loop_NTPase"/>
</dbReference>